<evidence type="ECO:0000256" key="4">
    <source>
        <dbReference type="ARBA" id="ARBA00022801"/>
    </source>
</evidence>
<dbReference type="HAMAP" id="MF_00651">
    <property type="entry name" value="Nuclease_YqgF"/>
    <property type="match status" value="1"/>
</dbReference>
<evidence type="ECO:0000256" key="6">
    <source>
        <dbReference type="SAM" id="MobiDB-lite"/>
    </source>
</evidence>
<dbReference type="Proteomes" id="UP000677913">
    <property type="component" value="Unassembled WGS sequence"/>
</dbReference>
<keyword evidence="2 5" id="KW-0690">Ribosome biogenesis</keyword>
<evidence type="ECO:0000259" key="7">
    <source>
        <dbReference type="SMART" id="SM00732"/>
    </source>
</evidence>
<dbReference type="SUPFAM" id="SSF53098">
    <property type="entry name" value="Ribonuclease H-like"/>
    <property type="match status" value="1"/>
</dbReference>
<dbReference type="RefSeq" id="WP_211467672.1">
    <property type="nucleotide sequence ID" value="NZ_JAGSXH010000033.1"/>
</dbReference>
<dbReference type="CDD" id="cd16964">
    <property type="entry name" value="YqgF"/>
    <property type="match status" value="1"/>
</dbReference>
<dbReference type="Pfam" id="PF03652">
    <property type="entry name" value="RuvX"/>
    <property type="match status" value="1"/>
</dbReference>
<dbReference type="FunFam" id="3.30.420.140:FF:000005">
    <property type="entry name" value="Putative pre-16S rRNA nuclease"/>
    <property type="match status" value="1"/>
</dbReference>
<dbReference type="SMART" id="SM00732">
    <property type="entry name" value="YqgFc"/>
    <property type="match status" value="1"/>
</dbReference>
<dbReference type="GO" id="GO:0016788">
    <property type="term" value="F:hydrolase activity, acting on ester bonds"/>
    <property type="evidence" value="ECO:0007669"/>
    <property type="project" value="UniProtKB-UniRule"/>
</dbReference>
<keyword evidence="1 5" id="KW-0963">Cytoplasm</keyword>
<evidence type="ECO:0000256" key="1">
    <source>
        <dbReference type="ARBA" id="ARBA00022490"/>
    </source>
</evidence>
<dbReference type="GO" id="GO:0005829">
    <property type="term" value="C:cytosol"/>
    <property type="evidence" value="ECO:0007669"/>
    <property type="project" value="TreeGrafter"/>
</dbReference>
<accession>A0A8J7WK34</accession>
<comment type="function">
    <text evidence="5">Could be a nuclease involved in processing of the 5'-end of pre-16S rRNA.</text>
</comment>
<dbReference type="InterPro" id="IPR006641">
    <property type="entry name" value="YqgF/RNaseH-like_dom"/>
</dbReference>
<evidence type="ECO:0000256" key="5">
    <source>
        <dbReference type="HAMAP-Rule" id="MF_00651"/>
    </source>
</evidence>
<dbReference type="InterPro" id="IPR005227">
    <property type="entry name" value="YqgF"/>
</dbReference>
<dbReference type="Gene3D" id="3.30.420.140">
    <property type="entry name" value="YqgF/RNase H-like domain"/>
    <property type="match status" value="1"/>
</dbReference>
<dbReference type="GO" id="GO:0004518">
    <property type="term" value="F:nuclease activity"/>
    <property type="evidence" value="ECO:0007669"/>
    <property type="project" value="UniProtKB-KW"/>
</dbReference>
<dbReference type="EC" id="3.1.-.-" evidence="5"/>
<dbReference type="InterPro" id="IPR037027">
    <property type="entry name" value="YqgF/RNaseH-like_dom_sf"/>
</dbReference>
<comment type="subcellular location">
    <subcellularLocation>
        <location evidence="5">Cytoplasm</location>
    </subcellularLocation>
</comment>
<dbReference type="PANTHER" id="PTHR33317">
    <property type="entry name" value="POLYNUCLEOTIDYL TRANSFERASE, RIBONUCLEASE H-LIKE SUPERFAMILY PROTEIN"/>
    <property type="match status" value="1"/>
</dbReference>
<evidence type="ECO:0000256" key="2">
    <source>
        <dbReference type="ARBA" id="ARBA00022517"/>
    </source>
</evidence>
<protein>
    <recommendedName>
        <fullName evidence="5">Putative pre-16S rRNA nuclease</fullName>
        <ecNumber evidence="5">3.1.-.-</ecNumber>
    </recommendedName>
</protein>
<gene>
    <name evidence="8" type="primary">ruvX</name>
    <name evidence="8" type="ORF">KGA66_11700</name>
</gene>
<dbReference type="EMBL" id="JAGSXH010000033">
    <property type="protein sequence ID" value="MBS2963716.1"/>
    <property type="molecule type" value="Genomic_DNA"/>
</dbReference>
<keyword evidence="9" id="KW-1185">Reference proteome</keyword>
<keyword evidence="3 5" id="KW-0540">Nuclease</keyword>
<evidence type="ECO:0000313" key="8">
    <source>
        <dbReference type="EMBL" id="MBS2963716.1"/>
    </source>
</evidence>
<dbReference type="NCBIfam" id="TIGR00250">
    <property type="entry name" value="RNAse_H_YqgF"/>
    <property type="match status" value="1"/>
</dbReference>
<dbReference type="PANTHER" id="PTHR33317:SF4">
    <property type="entry name" value="POLYNUCLEOTIDYL TRANSFERASE, RIBONUCLEASE H-LIKE SUPERFAMILY PROTEIN"/>
    <property type="match status" value="1"/>
</dbReference>
<comment type="similarity">
    <text evidence="5">Belongs to the YqgF HJR family.</text>
</comment>
<comment type="caution">
    <text evidence="8">The sequence shown here is derived from an EMBL/GenBank/DDBJ whole genome shotgun (WGS) entry which is preliminary data.</text>
</comment>
<evidence type="ECO:0000256" key="3">
    <source>
        <dbReference type="ARBA" id="ARBA00022722"/>
    </source>
</evidence>
<organism evidence="8 9">
    <name type="scientific">Actinocrinis puniceicyclus</name>
    <dbReference type="NCBI Taxonomy" id="977794"/>
    <lineage>
        <taxon>Bacteria</taxon>
        <taxon>Bacillati</taxon>
        <taxon>Actinomycetota</taxon>
        <taxon>Actinomycetes</taxon>
        <taxon>Catenulisporales</taxon>
        <taxon>Actinospicaceae</taxon>
        <taxon>Actinocrinis</taxon>
    </lineage>
</organism>
<feature type="domain" description="YqgF/RNase H-like" evidence="7">
    <location>
        <begin position="4"/>
        <end position="103"/>
    </location>
</feature>
<dbReference type="GO" id="GO:0000967">
    <property type="term" value="P:rRNA 5'-end processing"/>
    <property type="evidence" value="ECO:0007669"/>
    <property type="project" value="UniProtKB-UniRule"/>
</dbReference>
<proteinExistence type="inferred from homology"/>
<feature type="region of interest" description="Disordered" evidence="6">
    <location>
        <begin position="138"/>
        <end position="165"/>
    </location>
</feature>
<name>A0A8J7WK34_9ACTN</name>
<dbReference type="AlphaFoldDB" id="A0A8J7WK34"/>
<reference evidence="8" key="1">
    <citation type="submission" date="2021-04" db="EMBL/GenBank/DDBJ databases">
        <title>Genome based classification of Actinospica acidithermotolerans sp. nov., an actinobacterium isolated from an Indonesian hot spring.</title>
        <authorList>
            <person name="Kusuma A.B."/>
            <person name="Putra K.E."/>
            <person name="Nafisah S."/>
            <person name="Loh J."/>
            <person name="Nouioui I."/>
            <person name="Goodfellow M."/>
        </authorList>
    </citation>
    <scope>NUCLEOTIDE SEQUENCE</scope>
    <source>
        <strain evidence="8">DSM 45618</strain>
    </source>
</reference>
<keyword evidence="4 5" id="KW-0378">Hydrolase</keyword>
<dbReference type="InterPro" id="IPR012337">
    <property type="entry name" value="RNaseH-like_sf"/>
</dbReference>
<evidence type="ECO:0000313" key="9">
    <source>
        <dbReference type="Proteomes" id="UP000677913"/>
    </source>
</evidence>
<sequence length="165" mass="17189">MRVGKRLGVDVGAVRIGVSVCDRDGLLATPVETVKAGEGDLARLAALAAEHEATEVIVGLPRSLSGAEGPAAVKARQFAARLARTIRPIPVRLVDERLTTVTATRGLRESGVRGRRGRAVVDQAAAVVILQNALDAERASGRPPGHLSAADDDVAPHAPVKEFEA</sequence>